<protein>
    <submittedName>
        <fullName evidence="1">Uncharacterized protein</fullName>
    </submittedName>
</protein>
<proteinExistence type="predicted"/>
<gene>
    <name evidence="1" type="ORF">PSON_ATCC_30995.1.T0870082</name>
</gene>
<name>A0A8S1PTI0_9CILI</name>
<dbReference type="AlphaFoldDB" id="A0A8S1PTI0"/>
<dbReference type="Proteomes" id="UP000692954">
    <property type="component" value="Unassembled WGS sequence"/>
</dbReference>
<comment type="caution">
    <text evidence="1">The sequence shown here is derived from an EMBL/GenBank/DDBJ whole genome shotgun (WGS) entry which is preliminary data.</text>
</comment>
<sequence length="132" mass="15823">MRVFNKIVKGKMMGKQQKQINLLRFQVVQIQQLIWNKSIIYNSQGFTVMVLRGLEDRFQFGKAPHYEILEDDIVIEINQAKNIHRMEKSWETERIIQNFFRVIQAFSVEMLKNIKLEITMMIQKQEISQCDD</sequence>
<reference evidence="1" key="1">
    <citation type="submission" date="2021-01" db="EMBL/GenBank/DDBJ databases">
        <authorList>
            <consortium name="Genoscope - CEA"/>
            <person name="William W."/>
        </authorList>
    </citation>
    <scope>NUCLEOTIDE SEQUENCE</scope>
</reference>
<accession>A0A8S1PTI0</accession>
<keyword evidence="2" id="KW-1185">Reference proteome</keyword>
<dbReference type="EMBL" id="CAJJDN010000087">
    <property type="protein sequence ID" value="CAD8106637.1"/>
    <property type="molecule type" value="Genomic_DNA"/>
</dbReference>
<evidence type="ECO:0000313" key="1">
    <source>
        <dbReference type="EMBL" id="CAD8106637.1"/>
    </source>
</evidence>
<evidence type="ECO:0000313" key="2">
    <source>
        <dbReference type="Proteomes" id="UP000692954"/>
    </source>
</evidence>
<organism evidence="1 2">
    <name type="scientific">Paramecium sonneborni</name>
    <dbReference type="NCBI Taxonomy" id="65129"/>
    <lineage>
        <taxon>Eukaryota</taxon>
        <taxon>Sar</taxon>
        <taxon>Alveolata</taxon>
        <taxon>Ciliophora</taxon>
        <taxon>Intramacronucleata</taxon>
        <taxon>Oligohymenophorea</taxon>
        <taxon>Peniculida</taxon>
        <taxon>Parameciidae</taxon>
        <taxon>Paramecium</taxon>
    </lineage>
</organism>